<dbReference type="Pfam" id="PF00231">
    <property type="entry name" value="ATP-synt"/>
    <property type="match status" value="1"/>
</dbReference>
<dbReference type="RefSeq" id="WP_208344569.1">
    <property type="nucleotide sequence ID" value="NZ_CAWQFN010000515.1"/>
</dbReference>
<dbReference type="PRINTS" id="PR00126">
    <property type="entry name" value="ATPASEGAMMA"/>
</dbReference>
<keyword evidence="12" id="KW-1185">Reference proteome</keyword>
<comment type="similarity">
    <text evidence="3">Belongs to the ATPase gamma chain family.</text>
</comment>
<dbReference type="Gene3D" id="3.40.1380.10">
    <property type="match status" value="1"/>
</dbReference>
<organism evidence="11 12">
    <name type="scientific">Aetokthonos hydrillicola Thurmond2011</name>
    <dbReference type="NCBI Taxonomy" id="2712845"/>
    <lineage>
        <taxon>Bacteria</taxon>
        <taxon>Bacillati</taxon>
        <taxon>Cyanobacteriota</taxon>
        <taxon>Cyanophyceae</taxon>
        <taxon>Nostocales</taxon>
        <taxon>Hapalosiphonaceae</taxon>
        <taxon>Aetokthonos</taxon>
    </lineage>
</organism>
<sequence length="294" mass="33557">MSTIESIKRKIEIAQELQSVVKTMKAIAAVSIKQYERAVESLVEYNQTIEMGLQVVLAARETLILAEPSKNNRLAAIVFGSDQGMCGQFNEQIASYAIAFLNNLSNQPQERKILAVGTRVIASLENAGQSVEEYFAMPKSIAGITPIVQELLLKIEEWRTHDQINQISLFYNQFLSNNSHHPHSLHLLPVDQEWLRNLQQQRWSSRSLPTFTMDWNKLFSSLIEQYFFISLYRVIAESLASENSHRLTSMQVAQKNIEESLEELTAQFQHQRQNSITEELLDIVAGFEALNETK</sequence>
<evidence type="ECO:0000256" key="9">
    <source>
        <dbReference type="ARBA" id="ARBA00023310"/>
    </source>
</evidence>
<gene>
    <name evidence="11" type="ORF">G7B40_036000</name>
</gene>
<evidence type="ECO:0000256" key="4">
    <source>
        <dbReference type="ARBA" id="ARBA00022448"/>
    </source>
</evidence>
<proteinExistence type="inferred from homology"/>
<dbReference type="InterPro" id="IPR017709">
    <property type="entry name" value="Alt_ATP_synth_F1_gsu"/>
</dbReference>
<comment type="caution">
    <text evidence="11">The sequence shown here is derived from an EMBL/GenBank/DDBJ whole genome shotgun (WGS) entry which is preliminary data.</text>
</comment>
<evidence type="ECO:0000256" key="10">
    <source>
        <dbReference type="SAM" id="Coils"/>
    </source>
</evidence>
<keyword evidence="4" id="KW-0813">Transport</keyword>
<dbReference type="GO" id="GO:0045259">
    <property type="term" value="C:proton-transporting ATP synthase complex"/>
    <property type="evidence" value="ECO:0007669"/>
    <property type="project" value="UniProtKB-KW"/>
</dbReference>
<comment type="subcellular location">
    <subcellularLocation>
        <location evidence="2">Membrane</location>
        <topology evidence="2">Peripheral membrane protein</topology>
    </subcellularLocation>
</comment>
<dbReference type="PANTHER" id="PTHR11693:SF22">
    <property type="entry name" value="ATP SYNTHASE SUBUNIT GAMMA, MITOCHONDRIAL"/>
    <property type="match status" value="1"/>
</dbReference>
<reference evidence="12" key="1">
    <citation type="journal article" date="2021" name="Science">
        <title>Hunting the eagle killer: A cyanobacterial neurotoxin causes vacuolar myelinopathy.</title>
        <authorList>
            <person name="Breinlinger S."/>
            <person name="Phillips T.J."/>
            <person name="Haram B.N."/>
            <person name="Mares J."/>
            <person name="Martinez Yerena J.A."/>
            <person name="Hrouzek P."/>
            <person name="Sobotka R."/>
            <person name="Henderson W.M."/>
            <person name="Schmieder P."/>
            <person name="Williams S.M."/>
            <person name="Lauderdale J.D."/>
            <person name="Wilde H.D."/>
            <person name="Gerrin W."/>
            <person name="Kust A."/>
            <person name="Washington J.W."/>
            <person name="Wagner C."/>
            <person name="Geier B."/>
            <person name="Liebeke M."/>
            <person name="Enke H."/>
            <person name="Niedermeyer T.H.J."/>
            <person name="Wilde S.B."/>
        </authorList>
    </citation>
    <scope>NUCLEOTIDE SEQUENCE [LARGE SCALE GENOMIC DNA]</scope>
    <source>
        <strain evidence="12">Thurmond2011</strain>
    </source>
</reference>
<dbReference type="InterPro" id="IPR000131">
    <property type="entry name" value="ATP_synth_F1_gsu"/>
</dbReference>
<feature type="coiled-coil region" evidence="10">
    <location>
        <begin position="247"/>
        <end position="274"/>
    </location>
</feature>
<evidence type="ECO:0000256" key="7">
    <source>
        <dbReference type="ARBA" id="ARBA00023136"/>
    </source>
</evidence>
<keyword evidence="9" id="KW-0066">ATP synthesis</keyword>
<dbReference type="SUPFAM" id="SSF52943">
    <property type="entry name" value="ATP synthase (F1-ATPase), gamma subunit"/>
    <property type="match status" value="1"/>
</dbReference>
<keyword evidence="5" id="KW-0375">Hydrogen ion transport</keyword>
<keyword evidence="6" id="KW-0406">Ion transport</keyword>
<accession>A0AAP5IDZ8</accession>
<dbReference type="Gene3D" id="1.10.287.80">
    <property type="entry name" value="ATP synthase, gamma subunit, helix hairpin domain"/>
    <property type="match status" value="1"/>
</dbReference>
<dbReference type="GO" id="GO:0046933">
    <property type="term" value="F:proton-transporting ATP synthase activity, rotational mechanism"/>
    <property type="evidence" value="ECO:0007669"/>
    <property type="project" value="InterPro"/>
</dbReference>
<protein>
    <submittedName>
        <fullName evidence="11">F0F1 ATP synthase subunit gamma</fullName>
    </submittedName>
</protein>
<evidence type="ECO:0000256" key="5">
    <source>
        <dbReference type="ARBA" id="ARBA00022781"/>
    </source>
</evidence>
<comment type="function">
    <text evidence="1">Produces ATP from ADP in the presence of a proton gradient across the membrane. The gamma chain is believed to be important in regulating ATPase activity and the flow of protons through the CF(0) complex.</text>
</comment>
<dbReference type="PANTHER" id="PTHR11693">
    <property type="entry name" value="ATP SYNTHASE GAMMA CHAIN"/>
    <property type="match status" value="1"/>
</dbReference>
<dbReference type="NCBIfam" id="TIGR03323">
    <property type="entry name" value="alt_F1F0_F1_gam"/>
    <property type="match status" value="1"/>
</dbReference>
<dbReference type="Proteomes" id="UP000667802">
    <property type="component" value="Unassembled WGS sequence"/>
</dbReference>
<evidence type="ECO:0000256" key="1">
    <source>
        <dbReference type="ARBA" id="ARBA00003456"/>
    </source>
</evidence>
<evidence type="ECO:0000256" key="8">
    <source>
        <dbReference type="ARBA" id="ARBA00023196"/>
    </source>
</evidence>
<evidence type="ECO:0000256" key="6">
    <source>
        <dbReference type="ARBA" id="ARBA00023065"/>
    </source>
</evidence>
<dbReference type="EMBL" id="JAALHA020000028">
    <property type="protein sequence ID" value="MDR9899920.1"/>
    <property type="molecule type" value="Genomic_DNA"/>
</dbReference>
<evidence type="ECO:0000313" key="12">
    <source>
        <dbReference type="Proteomes" id="UP000667802"/>
    </source>
</evidence>
<evidence type="ECO:0000313" key="11">
    <source>
        <dbReference type="EMBL" id="MDR9899920.1"/>
    </source>
</evidence>
<keyword evidence="8" id="KW-0139">CF(1)</keyword>
<dbReference type="InterPro" id="IPR035968">
    <property type="entry name" value="ATP_synth_F1_ATPase_gsu"/>
</dbReference>
<evidence type="ECO:0000256" key="2">
    <source>
        <dbReference type="ARBA" id="ARBA00004170"/>
    </source>
</evidence>
<keyword evidence="10" id="KW-0175">Coiled coil</keyword>
<evidence type="ECO:0000256" key="3">
    <source>
        <dbReference type="ARBA" id="ARBA00007681"/>
    </source>
</evidence>
<keyword evidence="7" id="KW-0472">Membrane</keyword>
<dbReference type="CDD" id="cd12151">
    <property type="entry name" value="F1-ATPase_gamma"/>
    <property type="match status" value="1"/>
</dbReference>
<name>A0AAP5IDZ8_9CYAN</name>
<dbReference type="AlphaFoldDB" id="A0AAP5IDZ8"/>